<proteinExistence type="predicted"/>
<reference evidence="1" key="1">
    <citation type="submission" date="2016-07" db="EMBL/GenBank/DDBJ databases">
        <authorList>
            <person name="Bretaudeau A."/>
        </authorList>
    </citation>
    <scope>NUCLEOTIDE SEQUENCE</scope>
    <source>
        <strain evidence="1">Rice</strain>
        <tissue evidence="1">Whole body</tissue>
    </source>
</reference>
<dbReference type="OrthoDB" id="7473228at2759"/>
<gene>
    <name evidence="1" type="ORF">SFRICE_006023</name>
</gene>
<protein>
    <submittedName>
        <fullName evidence="1">SFRICE_006023</fullName>
    </submittedName>
</protein>
<organism evidence="1">
    <name type="scientific">Spodoptera frugiperda</name>
    <name type="common">Fall armyworm</name>
    <dbReference type="NCBI Taxonomy" id="7108"/>
    <lineage>
        <taxon>Eukaryota</taxon>
        <taxon>Metazoa</taxon>
        <taxon>Ecdysozoa</taxon>
        <taxon>Arthropoda</taxon>
        <taxon>Hexapoda</taxon>
        <taxon>Insecta</taxon>
        <taxon>Pterygota</taxon>
        <taxon>Neoptera</taxon>
        <taxon>Endopterygota</taxon>
        <taxon>Lepidoptera</taxon>
        <taxon>Glossata</taxon>
        <taxon>Ditrysia</taxon>
        <taxon>Noctuoidea</taxon>
        <taxon>Noctuidae</taxon>
        <taxon>Amphipyrinae</taxon>
        <taxon>Spodoptera</taxon>
    </lineage>
</organism>
<sequence length="284" mass="31019">MSAPFYSYDPCVCTGQPCGACYPYSTKPCVASCNDLRPCSVCPGGGCSPCPAPVRPCPTPCPPCPVLPCLPPCPPCDKPMTPVPKPVPLCETVAIPCCRPNRCKPCPCYCCTEPGICSPKRCSYPGVPVCGCGCCGPCMPIIQENFANCKAKRAGLRFTRMSVLPRGFECCRPPARYGCVRGEPSIYYKRPRCGQPRPQPFQRECPGYYWGCPSNAPMERPCCYDFPCKAHCFNHGACTRPSGRYARTVWYPGECCPCVPPCQAFTCPNPPYHPCCYHTCNKHV</sequence>
<name>A0A2H1WWJ0_SPOFR</name>
<dbReference type="EMBL" id="ODYU01011535">
    <property type="protein sequence ID" value="SOQ57336.1"/>
    <property type="molecule type" value="Genomic_DNA"/>
</dbReference>
<evidence type="ECO:0000313" key="1">
    <source>
        <dbReference type="EMBL" id="SOQ57336.1"/>
    </source>
</evidence>
<dbReference type="AlphaFoldDB" id="A0A2H1WWJ0"/>
<accession>A0A2H1WWJ0</accession>